<name>A0AAW2H8W2_9NEOP</name>
<keyword evidence="1" id="KW-0812">Transmembrane</keyword>
<evidence type="ECO:0000256" key="1">
    <source>
        <dbReference type="SAM" id="Phobius"/>
    </source>
</evidence>
<sequence length="404" mass="46703">MRIICTISFIALNIFGFVNCKDEYVPVLVWTSPDISEEPTLALNKINRELFTSYLTMKLSKNKPLIAVFTEQNLGAEDLVQQNRNLHYGFPFLSNTRARITFFPSVERPYEAAKELVRHGYKWREMDSEGNMNEGDSSILSMVFDSVDEREREETLRKHDEFMAGVTERLGKSGVPWMCIYTGLHSGNVHRGNRPNTWRVVPEPVFPQKPLYLYKDEARGLALLTKGPIRLHLPTHGNHTVRMLEDYFAASFTRSEDAMDLFLWFRRYNLTFCMSVMKRDWFIESVNVQNENGQTMKLWPKSGPRSEKCCTKTNEFQSKGRPVVKVQLEKYKVVEINAKCDVCVNNVTLPFLCTIMFASVVFIVLVWSTILRTYRIHTSIRSNDISVPICLLSCKPVIHPEMKS</sequence>
<feature type="chain" id="PRO_5043755269" evidence="2">
    <location>
        <begin position="21"/>
        <end position="404"/>
    </location>
</feature>
<dbReference type="AlphaFoldDB" id="A0AAW2H8W2"/>
<feature type="signal peptide" evidence="2">
    <location>
        <begin position="1"/>
        <end position="20"/>
    </location>
</feature>
<keyword evidence="1" id="KW-0472">Membrane</keyword>
<organism evidence="3">
    <name type="scientific">Menopon gallinae</name>
    <name type="common">poultry shaft louse</name>
    <dbReference type="NCBI Taxonomy" id="328185"/>
    <lineage>
        <taxon>Eukaryota</taxon>
        <taxon>Metazoa</taxon>
        <taxon>Ecdysozoa</taxon>
        <taxon>Arthropoda</taxon>
        <taxon>Hexapoda</taxon>
        <taxon>Insecta</taxon>
        <taxon>Pterygota</taxon>
        <taxon>Neoptera</taxon>
        <taxon>Paraneoptera</taxon>
        <taxon>Psocodea</taxon>
        <taxon>Troctomorpha</taxon>
        <taxon>Phthiraptera</taxon>
        <taxon>Amblycera</taxon>
        <taxon>Menoponidae</taxon>
        <taxon>Menopon</taxon>
    </lineage>
</organism>
<protein>
    <submittedName>
        <fullName evidence="3">Uncharacterized protein</fullName>
    </submittedName>
</protein>
<evidence type="ECO:0000256" key="2">
    <source>
        <dbReference type="SAM" id="SignalP"/>
    </source>
</evidence>
<evidence type="ECO:0000313" key="3">
    <source>
        <dbReference type="EMBL" id="KAL0266274.1"/>
    </source>
</evidence>
<keyword evidence="2" id="KW-0732">Signal</keyword>
<dbReference type="EMBL" id="JARGDH010000005">
    <property type="protein sequence ID" value="KAL0266274.1"/>
    <property type="molecule type" value="Genomic_DNA"/>
</dbReference>
<accession>A0AAW2H8W2</accession>
<comment type="caution">
    <text evidence="3">The sequence shown here is derived from an EMBL/GenBank/DDBJ whole genome shotgun (WGS) entry which is preliminary data.</text>
</comment>
<keyword evidence="1" id="KW-1133">Transmembrane helix</keyword>
<feature type="transmembrane region" description="Helical" evidence="1">
    <location>
        <begin position="349"/>
        <end position="371"/>
    </location>
</feature>
<proteinExistence type="predicted"/>
<gene>
    <name evidence="3" type="ORF">PYX00_008866</name>
</gene>
<reference evidence="3" key="1">
    <citation type="journal article" date="2024" name="Gigascience">
        <title>Chromosome-level genome of the poultry shaft louse Menopon gallinae provides insight into the host-switching and adaptive evolution of parasitic lice.</title>
        <authorList>
            <person name="Xu Y."/>
            <person name="Ma L."/>
            <person name="Liu S."/>
            <person name="Liang Y."/>
            <person name="Liu Q."/>
            <person name="He Z."/>
            <person name="Tian L."/>
            <person name="Duan Y."/>
            <person name="Cai W."/>
            <person name="Li H."/>
            <person name="Song F."/>
        </authorList>
    </citation>
    <scope>NUCLEOTIDE SEQUENCE</scope>
    <source>
        <strain evidence="3">Cailab_2023a</strain>
    </source>
</reference>